<feature type="transmembrane region" description="Helical" evidence="9">
    <location>
        <begin position="198"/>
        <end position="218"/>
    </location>
</feature>
<reference evidence="13" key="1">
    <citation type="journal article" date="2019" name="Int. J. Syst. Evol. Microbiol.">
        <title>The Global Catalogue of Microorganisms (GCM) 10K type strain sequencing project: providing services to taxonomists for standard genome sequencing and annotation.</title>
        <authorList>
            <consortium name="The Broad Institute Genomics Platform"/>
            <consortium name="The Broad Institute Genome Sequencing Center for Infectious Disease"/>
            <person name="Wu L."/>
            <person name="Ma J."/>
        </authorList>
    </citation>
    <scope>NUCLEOTIDE SEQUENCE [LARGE SCALE GENOMIC DNA]</scope>
    <source>
        <strain evidence="13">KCTC 33676</strain>
    </source>
</reference>
<keyword evidence="9" id="KW-0812">Transmembrane</keyword>
<gene>
    <name evidence="12" type="ORF">ACFSUC_16515</name>
</gene>
<dbReference type="SMART" id="SM00388">
    <property type="entry name" value="HisKA"/>
    <property type="match status" value="1"/>
</dbReference>
<comment type="catalytic activity">
    <reaction evidence="1">
        <text>ATP + protein L-histidine = ADP + protein N-phospho-L-histidine.</text>
        <dbReference type="EC" id="2.7.13.3"/>
    </reaction>
</comment>
<comment type="caution">
    <text evidence="12">The sequence shown here is derived from an EMBL/GenBank/DDBJ whole genome shotgun (WGS) entry which is preliminary data.</text>
</comment>
<dbReference type="InterPro" id="IPR003661">
    <property type="entry name" value="HisK_dim/P_dom"/>
</dbReference>
<keyword evidence="5" id="KW-0547">Nucleotide-binding</keyword>
<feature type="transmembrane region" description="Helical" evidence="9">
    <location>
        <begin position="296"/>
        <end position="313"/>
    </location>
</feature>
<dbReference type="Gene3D" id="1.10.287.130">
    <property type="match status" value="1"/>
</dbReference>
<dbReference type="PROSITE" id="PS50109">
    <property type="entry name" value="HIS_KIN"/>
    <property type="match status" value="1"/>
</dbReference>
<keyword evidence="9" id="KW-0472">Membrane</keyword>
<evidence type="ECO:0000256" key="9">
    <source>
        <dbReference type="SAM" id="Phobius"/>
    </source>
</evidence>
<evidence type="ECO:0000256" key="2">
    <source>
        <dbReference type="ARBA" id="ARBA00012438"/>
    </source>
</evidence>
<dbReference type="SMART" id="SM00387">
    <property type="entry name" value="HATPase_c"/>
    <property type="match status" value="1"/>
</dbReference>
<dbReference type="CDD" id="cd00082">
    <property type="entry name" value="HisKA"/>
    <property type="match status" value="1"/>
</dbReference>
<keyword evidence="7 12" id="KW-0067">ATP-binding</keyword>
<sequence length="658" mass="75695">MKRMKMSLWAILQIVIVIFSLTAGHAFADEDRTQTKAEQANGTSSPIELNSWAIFWEMEDTTLPIEDILNQKEGWTTVSTDGNAPSLPEGVDSAWIRISLPELQYHQPSLFIQKIYANTIEVYDEEGTYIFSTDRERSTDHQYFLIPLDTHETLKNGNHQLYLHLETIWDRIGIRETMYIGEYNEQLTQFVRKGLMEFVIGSALIVVALVMMLGSIFLRRMHVPSWFSLTLIILSIGIMLVAYSEFLRIFAPETKRLHILAFDIAMTLMLPAMIYYFEKVVTIGPWGIIRKYRKLLVYYCTFLIFLALYNFIIGMSFDVYFFLSVTFLSFFIIIEFALLVVFALINAFRKDLDAIIYTIGFVIFALIFIGEMVWFLVQDINYDFIYWKWGVLAFILALIMILARRIAADHDRVVRYTKELEMYNRELQHAEKMEMISELAASVAHEVRNPLQVTRGFIQLQGENKSEKEKRYLNLAIQELDRASDIITDFLTFAKPQMESIAPISLDKELKHIVGILSPLASINNGTLVMEVRTGLTIMGNSAKFKQAIINMVKNSIEALEEKGEVRLHAYAKNDEIYLHIKDTGVGMEAEEIEKLGQPYYSNKTKGTGLGLMVTYRIIQSMKGSLTFSSVKGEGTEAILRFPTADNYDQVEMPKEYE</sequence>
<evidence type="ECO:0000256" key="6">
    <source>
        <dbReference type="ARBA" id="ARBA00022777"/>
    </source>
</evidence>
<dbReference type="RefSeq" id="WP_379930734.1">
    <property type="nucleotide sequence ID" value="NZ_JBHUMM010000043.1"/>
</dbReference>
<dbReference type="Pfam" id="PF00512">
    <property type="entry name" value="HisKA"/>
    <property type="match status" value="1"/>
</dbReference>
<keyword evidence="4" id="KW-0808">Transferase</keyword>
<feature type="signal peptide" evidence="10">
    <location>
        <begin position="1"/>
        <end position="28"/>
    </location>
</feature>
<dbReference type="GO" id="GO:0005524">
    <property type="term" value="F:ATP binding"/>
    <property type="evidence" value="ECO:0007669"/>
    <property type="project" value="UniProtKB-KW"/>
</dbReference>
<evidence type="ECO:0000256" key="3">
    <source>
        <dbReference type="ARBA" id="ARBA00022553"/>
    </source>
</evidence>
<feature type="chain" id="PRO_5045261982" description="histidine kinase" evidence="10">
    <location>
        <begin position="29"/>
        <end position="658"/>
    </location>
</feature>
<evidence type="ECO:0000313" key="12">
    <source>
        <dbReference type="EMBL" id="MFD2673177.1"/>
    </source>
</evidence>
<dbReference type="InterPro" id="IPR004358">
    <property type="entry name" value="Sig_transdc_His_kin-like_C"/>
</dbReference>
<name>A0ABW5RDZ8_9BACL</name>
<feature type="transmembrane region" description="Helical" evidence="9">
    <location>
        <begin position="389"/>
        <end position="407"/>
    </location>
</feature>
<dbReference type="SUPFAM" id="SSF47384">
    <property type="entry name" value="Homodimeric domain of signal transducing histidine kinase"/>
    <property type="match status" value="1"/>
</dbReference>
<feature type="transmembrane region" description="Helical" evidence="9">
    <location>
        <begin position="354"/>
        <end position="377"/>
    </location>
</feature>
<dbReference type="Gene3D" id="3.30.565.10">
    <property type="entry name" value="Histidine kinase-like ATPase, C-terminal domain"/>
    <property type="match status" value="1"/>
</dbReference>
<keyword evidence="3" id="KW-0597">Phosphoprotein</keyword>
<dbReference type="InterPro" id="IPR005467">
    <property type="entry name" value="His_kinase_dom"/>
</dbReference>
<keyword evidence="10" id="KW-0732">Signal</keyword>
<keyword evidence="8" id="KW-0902">Two-component regulatory system</keyword>
<dbReference type="InterPro" id="IPR036097">
    <property type="entry name" value="HisK_dim/P_sf"/>
</dbReference>
<feature type="transmembrane region" description="Helical" evidence="9">
    <location>
        <begin position="319"/>
        <end position="342"/>
    </location>
</feature>
<keyword evidence="9" id="KW-1133">Transmembrane helix</keyword>
<dbReference type="PRINTS" id="PR00344">
    <property type="entry name" value="BCTRLSENSOR"/>
</dbReference>
<organism evidence="12 13">
    <name type="scientific">Marinicrinis sediminis</name>
    <dbReference type="NCBI Taxonomy" id="1652465"/>
    <lineage>
        <taxon>Bacteria</taxon>
        <taxon>Bacillati</taxon>
        <taxon>Bacillota</taxon>
        <taxon>Bacilli</taxon>
        <taxon>Bacillales</taxon>
        <taxon>Paenibacillaceae</taxon>
    </lineage>
</organism>
<evidence type="ECO:0000256" key="8">
    <source>
        <dbReference type="ARBA" id="ARBA00023012"/>
    </source>
</evidence>
<evidence type="ECO:0000313" key="13">
    <source>
        <dbReference type="Proteomes" id="UP001597497"/>
    </source>
</evidence>
<protein>
    <recommendedName>
        <fullName evidence="2">histidine kinase</fullName>
        <ecNumber evidence="2">2.7.13.3</ecNumber>
    </recommendedName>
</protein>
<dbReference type="SUPFAM" id="SSF55874">
    <property type="entry name" value="ATPase domain of HSP90 chaperone/DNA topoisomerase II/histidine kinase"/>
    <property type="match status" value="1"/>
</dbReference>
<feature type="domain" description="Histidine kinase" evidence="11">
    <location>
        <begin position="442"/>
        <end position="646"/>
    </location>
</feature>
<dbReference type="PANTHER" id="PTHR43065">
    <property type="entry name" value="SENSOR HISTIDINE KINASE"/>
    <property type="match status" value="1"/>
</dbReference>
<evidence type="ECO:0000256" key="1">
    <source>
        <dbReference type="ARBA" id="ARBA00000085"/>
    </source>
</evidence>
<dbReference type="InterPro" id="IPR036890">
    <property type="entry name" value="HATPase_C_sf"/>
</dbReference>
<proteinExistence type="predicted"/>
<dbReference type="Pfam" id="PF02518">
    <property type="entry name" value="HATPase_c"/>
    <property type="match status" value="1"/>
</dbReference>
<dbReference type="EC" id="2.7.13.3" evidence="2"/>
<keyword evidence="13" id="KW-1185">Reference proteome</keyword>
<dbReference type="EMBL" id="JBHUMM010000043">
    <property type="protein sequence ID" value="MFD2673177.1"/>
    <property type="molecule type" value="Genomic_DNA"/>
</dbReference>
<dbReference type="Proteomes" id="UP001597497">
    <property type="component" value="Unassembled WGS sequence"/>
</dbReference>
<evidence type="ECO:0000256" key="4">
    <source>
        <dbReference type="ARBA" id="ARBA00022679"/>
    </source>
</evidence>
<keyword evidence="6" id="KW-0418">Kinase</keyword>
<accession>A0ABW5RDZ8</accession>
<evidence type="ECO:0000256" key="7">
    <source>
        <dbReference type="ARBA" id="ARBA00022840"/>
    </source>
</evidence>
<dbReference type="PANTHER" id="PTHR43065:SF46">
    <property type="entry name" value="C4-DICARBOXYLATE TRANSPORT SENSOR PROTEIN DCTB"/>
    <property type="match status" value="1"/>
</dbReference>
<dbReference type="InterPro" id="IPR003594">
    <property type="entry name" value="HATPase_dom"/>
</dbReference>
<evidence type="ECO:0000259" key="11">
    <source>
        <dbReference type="PROSITE" id="PS50109"/>
    </source>
</evidence>
<evidence type="ECO:0000256" key="10">
    <source>
        <dbReference type="SAM" id="SignalP"/>
    </source>
</evidence>
<feature type="transmembrane region" description="Helical" evidence="9">
    <location>
        <begin position="225"/>
        <end position="244"/>
    </location>
</feature>
<evidence type="ECO:0000256" key="5">
    <source>
        <dbReference type="ARBA" id="ARBA00022741"/>
    </source>
</evidence>